<sequence length="167" mass="20065">MVRPDRKDWNLKLEDALWAYRTAYKTPIGMSPYRLVFGKPYHLPVEFEYRAFWALKRCNMDLMEAEGHRKLQLQELEELKNETYENVAIYKEKNKIFHDQQVSRKSFEVGQKILFYHSRLKLFPVEIQSLKTEKKFVVNGHRLKPYYEGFNSEQVEVISLDDPTREA</sequence>
<protein>
    <recommendedName>
        <fullName evidence="4">Reverse transcriptase domain-containing protein</fullName>
    </recommendedName>
</protein>
<organism evidence="2 3">
    <name type="scientific">Coffea arabica</name>
    <name type="common">Arabian coffee</name>
    <dbReference type="NCBI Taxonomy" id="13443"/>
    <lineage>
        <taxon>Eukaryota</taxon>
        <taxon>Viridiplantae</taxon>
        <taxon>Streptophyta</taxon>
        <taxon>Embryophyta</taxon>
        <taxon>Tracheophyta</taxon>
        <taxon>Spermatophyta</taxon>
        <taxon>Magnoliopsida</taxon>
        <taxon>eudicotyledons</taxon>
        <taxon>Gunneridae</taxon>
        <taxon>Pentapetalae</taxon>
        <taxon>asterids</taxon>
        <taxon>lamiids</taxon>
        <taxon>Gentianales</taxon>
        <taxon>Rubiaceae</taxon>
        <taxon>Ixoroideae</taxon>
        <taxon>Gardenieae complex</taxon>
        <taxon>Bertiereae - Coffeeae clade</taxon>
        <taxon>Coffeeae</taxon>
        <taxon>Coffea</taxon>
    </lineage>
</organism>
<feature type="coiled-coil region" evidence="1">
    <location>
        <begin position="62"/>
        <end position="93"/>
    </location>
</feature>
<keyword evidence="2" id="KW-1185">Reference proteome</keyword>
<dbReference type="Proteomes" id="UP001652660">
    <property type="component" value="Chromosome 7c"/>
</dbReference>
<dbReference type="InterPro" id="IPR052160">
    <property type="entry name" value="Gypsy_RT_Integrase-like"/>
</dbReference>
<dbReference type="AlphaFoldDB" id="A0A6P6VD51"/>
<evidence type="ECO:0000256" key="1">
    <source>
        <dbReference type="SAM" id="Coils"/>
    </source>
</evidence>
<dbReference type="PANTHER" id="PTHR47266">
    <property type="entry name" value="ENDONUCLEASE-RELATED"/>
    <property type="match status" value="1"/>
</dbReference>
<accession>A0A6P6VD51</accession>
<dbReference type="GeneID" id="113719972"/>
<evidence type="ECO:0000313" key="3">
    <source>
        <dbReference type="RefSeq" id="XP_027100874.2"/>
    </source>
</evidence>
<proteinExistence type="predicted"/>
<evidence type="ECO:0008006" key="4">
    <source>
        <dbReference type="Google" id="ProtNLM"/>
    </source>
</evidence>
<dbReference type="Gene3D" id="3.30.420.10">
    <property type="entry name" value="Ribonuclease H-like superfamily/Ribonuclease H"/>
    <property type="match status" value="1"/>
</dbReference>
<dbReference type="RefSeq" id="XP_027100874.2">
    <property type="nucleotide sequence ID" value="XM_027245073.2"/>
</dbReference>
<evidence type="ECO:0000313" key="2">
    <source>
        <dbReference type="Proteomes" id="UP001652660"/>
    </source>
</evidence>
<reference evidence="3" key="2">
    <citation type="submission" date="2025-08" db="UniProtKB">
        <authorList>
            <consortium name="RefSeq"/>
        </authorList>
    </citation>
    <scope>IDENTIFICATION</scope>
    <source>
        <tissue evidence="3">Leaves</tissue>
    </source>
</reference>
<name>A0A6P6VD51_COFAR</name>
<gene>
    <name evidence="3" type="primary">LOC113719972</name>
</gene>
<keyword evidence="1" id="KW-0175">Coiled coil</keyword>
<dbReference type="GO" id="GO:0003676">
    <property type="term" value="F:nucleic acid binding"/>
    <property type="evidence" value="ECO:0007669"/>
    <property type="project" value="InterPro"/>
</dbReference>
<dbReference type="InterPro" id="IPR036397">
    <property type="entry name" value="RNaseH_sf"/>
</dbReference>
<reference evidence="2" key="1">
    <citation type="journal article" date="2025" name="Foods">
        <title>Unveiling the Microbial Signatures of Arabica Coffee Cherries: Insights into Ripeness Specific Diversity, Functional Traits, and Implications for Quality and Safety.</title>
        <authorList>
            <consortium name="RefSeq"/>
            <person name="Tenea G.N."/>
            <person name="Cifuentes V."/>
            <person name="Reyes P."/>
            <person name="Cevallos-Vallejos M."/>
        </authorList>
    </citation>
    <scope>NUCLEOTIDE SEQUENCE [LARGE SCALE GENOMIC DNA]</scope>
</reference>